<evidence type="ECO:0000256" key="4">
    <source>
        <dbReference type="ARBA" id="ARBA00022695"/>
    </source>
</evidence>
<evidence type="ECO:0000259" key="10">
    <source>
        <dbReference type="Pfam" id="PF01909"/>
    </source>
</evidence>
<dbReference type="EMBL" id="AP011529">
    <property type="protein sequence ID" value="BAI79881.1"/>
    <property type="molecule type" value="Genomic_DNA"/>
</dbReference>
<gene>
    <name evidence="11" type="ordered locus">DEFDS_0387</name>
</gene>
<name>D3PBA8_DEFDS</name>
<comment type="similarity">
    <text evidence="9">Belongs to the MntA antitoxin family.</text>
</comment>
<evidence type="ECO:0000256" key="3">
    <source>
        <dbReference type="ARBA" id="ARBA00022679"/>
    </source>
</evidence>
<dbReference type="Gene3D" id="3.30.460.10">
    <property type="entry name" value="Beta Polymerase, domain 2"/>
    <property type="match status" value="1"/>
</dbReference>
<keyword evidence="7" id="KW-0067">ATP-binding</keyword>
<dbReference type="GO" id="GO:0046872">
    <property type="term" value="F:metal ion binding"/>
    <property type="evidence" value="ECO:0007669"/>
    <property type="project" value="UniProtKB-KW"/>
</dbReference>
<dbReference type="InterPro" id="IPR043519">
    <property type="entry name" value="NT_sf"/>
</dbReference>
<dbReference type="HOGENOM" id="CLU_130257_10_0_0"/>
<evidence type="ECO:0000256" key="9">
    <source>
        <dbReference type="ARBA" id="ARBA00038276"/>
    </source>
</evidence>
<keyword evidence="2" id="KW-1277">Toxin-antitoxin system</keyword>
<dbReference type="AlphaFoldDB" id="D3PBA8"/>
<keyword evidence="6" id="KW-0547">Nucleotide-binding</keyword>
<protein>
    <submittedName>
        <fullName evidence="11">Nucleotidyltransferase</fullName>
    </submittedName>
</protein>
<proteinExistence type="inferred from homology"/>
<dbReference type="Pfam" id="PF01909">
    <property type="entry name" value="NTP_transf_2"/>
    <property type="match status" value="1"/>
</dbReference>
<dbReference type="eggNOG" id="COG1669">
    <property type="taxonomic scope" value="Bacteria"/>
</dbReference>
<feature type="domain" description="Polymerase nucleotidyl transferase" evidence="10">
    <location>
        <begin position="9"/>
        <end position="92"/>
    </location>
</feature>
<dbReference type="InterPro" id="IPR052038">
    <property type="entry name" value="Type-VII_TA_antitoxin"/>
</dbReference>
<dbReference type="PANTHER" id="PTHR33571:SF19">
    <property type="entry name" value="PROTEIN ADENYLYLTRANSFERASE MJ0128-RELATED"/>
    <property type="match status" value="1"/>
</dbReference>
<accession>D3PBA8</accession>
<reference evidence="11 12" key="1">
    <citation type="journal article" date="2010" name="DNA Res.">
        <title>Bacterial lifestyle in a deep-sea hydrothermal vent chimney revealed by the genome sequence of the thermophilic bacterium Deferribacter desulfuricans SSM1.</title>
        <authorList>
            <person name="Takaki Y."/>
            <person name="Shimamura S."/>
            <person name="Nakagawa S."/>
            <person name="Fukuhara Y."/>
            <person name="Horikawa H."/>
            <person name="Ankai A."/>
            <person name="Harada T."/>
            <person name="Hosoyama A."/>
            <person name="Oguchi A."/>
            <person name="Fukui S."/>
            <person name="Fujita N."/>
            <person name="Takami H."/>
            <person name="Takai K."/>
        </authorList>
    </citation>
    <scope>NUCLEOTIDE SEQUENCE [LARGE SCALE GENOMIC DNA]</scope>
    <source>
        <strain evidence="12">DSM 14783 / JCM 11476 / NBRC 101012 / SSM1</strain>
    </source>
</reference>
<evidence type="ECO:0000313" key="11">
    <source>
        <dbReference type="EMBL" id="BAI79881.1"/>
    </source>
</evidence>
<keyword evidence="5" id="KW-0479">Metal-binding</keyword>
<keyword evidence="8" id="KW-0460">Magnesium</keyword>
<sequence length="94" mass="10988">MEEIVKKLQKIRSFLEKEYFVKNIALFGSYVRGEQDESSDLDILVEFYKTPTLIQFLRLKNFLSDYLGVRVDLVMKQSLKPVIGEKILKEAISI</sequence>
<dbReference type="GO" id="GO:0005524">
    <property type="term" value="F:ATP binding"/>
    <property type="evidence" value="ECO:0007669"/>
    <property type="project" value="UniProtKB-KW"/>
</dbReference>
<dbReference type="RefSeq" id="WP_013007129.1">
    <property type="nucleotide sequence ID" value="NC_013939.1"/>
</dbReference>
<evidence type="ECO:0000256" key="5">
    <source>
        <dbReference type="ARBA" id="ARBA00022723"/>
    </source>
</evidence>
<keyword evidence="3 11" id="KW-0808">Transferase</keyword>
<evidence type="ECO:0000256" key="8">
    <source>
        <dbReference type="ARBA" id="ARBA00022842"/>
    </source>
</evidence>
<dbReference type="CDD" id="cd05403">
    <property type="entry name" value="NT_KNTase_like"/>
    <property type="match status" value="1"/>
</dbReference>
<dbReference type="Proteomes" id="UP000001520">
    <property type="component" value="Chromosome"/>
</dbReference>
<organism evidence="11 12">
    <name type="scientific">Deferribacter desulfuricans (strain DSM 14783 / JCM 11476 / NBRC 101012 / SSM1)</name>
    <dbReference type="NCBI Taxonomy" id="639282"/>
    <lineage>
        <taxon>Bacteria</taxon>
        <taxon>Pseudomonadati</taxon>
        <taxon>Deferribacterota</taxon>
        <taxon>Deferribacteres</taxon>
        <taxon>Deferribacterales</taxon>
        <taxon>Deferribacteraceae</taxon>
        <taxon>Deferribacter</taxon>
    </lineage>
</organism>
<evidence type="ECO:0000256" key="2">
    <source>
        <dbReference type="ARBA" id="ARBA00022649"/>
    </source>
</evidence>
<evidence type="ECO:0000313" key="12">
    <source>
        <dbReference type="Proteomes" id="UP000001520"/>
    </source>
</evidence>
<keyword evidence="4" id="KW-0548">Nucleotidyltransferase</keyword>
<dbReference type="STRING" id="639282.DEFDS_0387"/>
<comment type="cofactor">
    <cofactor evidence="1">
        <name>Mg(2+)</name>
        <dbReference type="ChEBI" id="CHEBI:18420"/>
    </cofactor>
</comment>
<keyword evidence="12" id="KW-1185">Reference proteome</keyword>
<dbReference type="KEGG" id="ddf:DEFDS_0387"/>
<evidence type="ECO:0000256" key="1">
    <source>
        <dbReference type="ARBA" id="ARBA00001946"/>
    </source>
</evidence>
<dbReference type="GO" id="GO:0016779">
    <property type="term" value="F:nucleotidyltransferase activity"/>
    <property type="evidence" value="ECO:0007669"/>
    <property type="project" value="UniProtKB-KW"/>
</dbReference>
<evidence type="ECO:0000256" key="6">
    <source>
        <dbReference type="ARBA" id="ARBA00022741"/>
    </source>
</evidence>
<dbReference type="OrthoDB" id="90159at2"/>
<dbReference type="SUPFAM" id="SSF81301">
    <property type="entry name" value="Nucleotidyltransferase"/>
    <property type="match status" value="1"/>
</dbReference>
<dbReference type="InterPro" id="IPR002934">
    <property type="entry name" value="Polymerase_NTP_transf_dom"/>
</dbReference>
<evidence type="ECO:0000256" key="7">
    <source>
        <dbReference type="ARBA" id="ARBA00022840"/>
    </source>
</evidence>
<dbReference type="PANTHER" id="PTHR33571">
    <property type="entry name" value="SSL8005 PROTEIN"/>
    <property type="match status" value="1"/>
</dbReference>